<sequence>MPRAVPRNERRIRHCSLKMNPIRDPDLIRVVVSFQEGLPRDLVCLRSCTPSATELELWPTARLLQHLQRVQRHVGPYLARDRLERAMTHLPHLPAHVLYAAVYFGLHDVVRDLCDICVVTPRLLDLATWQHHTSIQRLLKTKLGHSAATTTYGRISQDVRALSAIPAFASAWQCYD</sequence>
<dbReference type="GeneID" id="19942909"/>
<gene>
    <name evidence="1" type="ORF">SDRG_02182</name>
</gene>
<name>T0S562_SAPDV</name>
<accession>T0S562</accession>
<dbReference type="RefSeq" id="XP_008605977.1">
    <property type="nucleotide sequence ID" value="XM_008607755.1"/>
</dbReference>
<protein>
    <submittedName>
        <fullName evidence="1">Uncharacterized protein</fullName>
    </submittedName>
</protein>
<dbReference type="EMBL" id="JH767136">
    <property type="protein sequence ID" value="EQC40278.1"/>
    <property type="molecule type" value="Genomic_DNA"/>
</dbReference>
<reference evidence="1 2" key="1">
    <citation type="submission" date="2012-04" db="EMBL/GenBank/DDBJ databases">
        <title>The Genome Sequence of Saprolegnia declina VS20.</title>
        <authorList>
            <consortium name="The Broad Institute Genome Sequencing Platform"/>
            <person name="Russ C."/>
            <person name="Nusbaum C."/>
            <person name="Tyler B."/>
            <person name="van West P."/>
            <person name="Dieguez-Uribeondo J."/>
            <person name="de Bruijn I."/>
            <person name="Tripathy S."/>
            <person name="Jiang R."/>
            <person name="Young S.K."/>
            <person name="Zeng Q."/>
            <person name="Gargeya S."/>
            <person name="Fitzgerald M."/>
            <person name="Haas B."/>
            <person name="Abouelleil A."/>
            <person name="Alvarado L."/>
            <person name="Arachchi H.M."/>
            <person name="Berlin A."/>
            <person name="Chapman S.B."/>
            <person name="Goldberg J."/>
            <person name="Griggs A."/>
            <person name="Gujja S."/>
            <person name="Hansen M."/>
            <person name="Howarth C."/>
            <person name="Imamovic A."/>
            <person name="Larimer J."/>
            <person name="McCowen C."/>
            <person name="Montmayeur A."/>
            <person name="Murphy C."/>
            <person name="Neiman D."/>
            <person name="Pearson M."/>
            <person name="Priest M."/>
            <person name="Roberts A."/>
            <person name="Saif S."/>
            <person name="Shea T."/>
            <person name="Sisk P."/>
            <person name="Sykes S."/>
            <person name="Wortman J."/>
            <person name="Nusbaum C."/>
            <person name="Birren B."/>
        </authorList>
    </citation>
    <scope>NUCLEOTIDE SEQUENCE [LARGE SCALE GENOMIC DNA]</scope>
    <source>
        <strain evidence="1 2">VS20</strain>
    </source>
</reference>
<dbReference type="VEuPathDB" id="FungiDB:SDRG_02182"/>
<keyword evidence="2" id="KW-1185">Reference proteome</keyword>
<evidence type="ECO:0000313" key="1">
    <source>
        <dbReference type="EMBL" id="EQC40278.1"/>
    </source>
</evidence>
<organism evidence="1 2">
    <name type="scientific">Saprolegnia diclina (strain VS20)</name>
    <dbReference type="NCBI Taxonomy" id="1156394"/>
    <lineage>
        <taxon>Eukaryota</taxon>
        <taxon>Sar</taxon>
        <taxon>Stramenopiles</taxon>
        <taxon>Oomycota</taxon>
        <taxon>Saprolegniomycetes</taxon>
        <taxon>Saprolegniales</taxon>
        <taxon>Saprolegniaceae</taxon>
        <taxon>Saprolegnia</taxon>
    </lineage>
</organism>
<dbReference type="InParanoid" id="T0S562"/>
<proteinExistence type="predicted"/>
<dbReference type="AlphaFoldDB" id="T0S562"/>
<evidence type="ECO:0000313" key="2">
    <source>
        <dbReference type="Proteomes" id="UP000030762"/>
    </source>
</evidence>
<dbReference type="Proteomes" id="UP000030762">
    <property type="component" value="Unassembled WGS sequence"/>
</dbReference>